<evidence type="ECO:0000259" key="3">
    <source>
        <dbReference type="Pfam" id="PF22725"/>
    </source>
</evidence>
<feature type="domain" description="Gfo/Idh/MocA-like oxidoreductase N-terminal" evidence="2">
    <location>
        <begin position="54"/>
        <end position="148"/>
    </location>
</feature>
<feature type="domain" description="GFO/IDH/MocA-like oxidoreductase" evidence="3">
    <location>
        <begin position="160"/>
        <end position="286"/>
    </location>
</feature>
<dbReference type="Pfam" id="PF01408">
    <property type="entry name" value="GFO_IDH_MocA"/>
    <property type="match status" value="1"/>
</dbReference>
<evidence type="ECO:0000259" key="2">
    <source>
        <dbReference type="Pfam" id="PF01408"/>
    </source>
</evidence>
<dbReference type="AlphaFoldDB" id="A0A3G9J282"/>
<dbReference type="PANTHER" id="PTHR43818">
    <property type="entry name" value="BCDNA.GH03377"/>
    <property type="match status" value="1"/>
</dbReference>
<dbReference type="Proteomes" id="UP000275368">
    <property type="component" value="Chromosome"/>
</dbReference>
<dbReference type="OrthoDB" id="9768836at2"/>
<evidence type="ECO:0000313" key="4">
    <source>
        <dbReference type="EMBL" id="BBH24662.1"/>
    </source>
</evidence>
<proteinExistence type="predicted"/>
<dbReference type="InterPro" id="IPR000683">
    <property type="entry name" value="Gfo/Idh/MocA-like_OxRdtase_N"/>
</dbReference>
<dbReference type="EMBL" id="AP019308">
    <property type="protein sequence ID" value="BBH24662.1"/>
    <property type="molecule type" value="Genomic_DNA"/>
</dbReference>
<dbReference type="SUPFAM" id="SSF51735">
    <property type="entry name" value="NAD(P)-binding Rossmann-fold domains"/>
    <property type="match status" value="1"/>
</dbReference>
<dbReference type="Gene3D" id="3.40.50.720">
    <property type="entry name" value="NAD(P)-binding Rossmann-like Domain"/>
    <property type="match status" value="1"/>
</dbReference>
<keyword evidence="5" id="KW-1185">Reference proteome</keyword>
<name>A0A3G9J282_9BACL</name>
<dbReference type="InterPro" id="IPR036291">
    <property type="entry name" value="NAD(P)-bd_dom_sf"/>
</dbReference>
<gene>
    <name evidence="4" type="ORF">Back11_60070</name>
</gene>
<dbReference type="SUPFAM" id="SSF55347">
    <property type="entry name" value="Glyceraldehyde-3-phosphate dehydrogenase-like, C-terminal domain"/>
    <property type="match status" value="1"/>
</dbReference>
<dbReference type="KEGG" id="pbk:Back11_60070"/>
<protein>
    <submittedName>
        <fullName evidence="4">Oxidoreductase</fullName>
    </submittedName>
</protein>
<sequence length="362" mass="40246">MSSTNRNDGMNYAPISITKPEPVVGPGEFVFAAMALDHGHIYGQTNGLLEAGGTLKWVYDPDYAKVEQFVETYPQVQVATSPEQILEDNEVKLVAAAAIPSERAALGMRVMDHGKDYFTDKAPFTTLEQLDAAREKAAKTGRKYMVYYSERLHVESAIYAGQLIHEGAIGRVLQVIGTGPHRLNKASRPDWFFRKAQYGGILCDIGSHQIEQFLYYSGCKDAKVAHSKVANYSNPDYPELEDFGDATLIGDNGATNYFRVDWFTPSGLGSWGDGRTVILGTDGYIELRKYIDIARDKQGDHVYLVNRDGEQHFAVNGQVGFPFFGQLILDCIHRTENAMTQEHAFKAAELCLIAQNMAIRVE</sequence>
<dbReference type="Gene3D" id="3.30.360.10">
    <property type="entry name" value="Dihydrodipicolinate Reductase, domain 2"/>
    <property type="match status" value="1"/>
</dbReference>
<evidence type="ECO:0000313" key="5">
    <source>
        <dbReference type="Proteomes" id="UP000275368"/>
    </source>
</evidence>
<dbReference type="InterPro" id="IPR050463">
    <property type="entry name" value="Gfo/Idh/MocA_oxidrdct_glycsds"/>
</dbReference>
<evidence type="ECO:0000256" key="1">
    <source>
        <dbReference type="ARBA" id="ARBA00023002"/>
    </source>
</evidence>
<organism evidence="4 5">
    <name type="scientific">Paenibacillus baekrokdamisoli</name>
    <dbReference type="NCBI Taxonomy" id="1712516"/>
    <lineage>
        <taxon>Bacteria</taxon>
        <taxon>Bacillati</taxon>
        <taxon>Bacillota</taxon>
        <taxon>Bacilli</taxon>
        <taxon>Bacillales</taxon>
        <taxon>Paenibacillaceae</taxon>
        <taxon>Paenibacillus</taxon>
    </lineage>
</organism>
<reference evidence="4 5" key="1">
    <citation type="submission" date="2018-11" db="EMBL/GenBank/DDBJ databases">
        <title>Complete genome sequence of Paenibacillus baekrokdamisoli strain KCTC 33723.</title>
        <authorList>
            <person name="Kang S.W."/>
            <person name="Lee K.C."/>
            <person name="Kim K.K."/>
            <person name="Kim J.S."/>
            <person name="Kim D.S."/>
            <person name="Ko S.H."/>
            <person name="Yang S.H."/>
            <person name="Lee J.S."/>
        </authorList>
    </citation>
    <scope>NUCLEOTIDE SEQUENCE [LARGE SCALE GENOMIC DNA]</scope>
    <source>
        <strain evidence="4 5">KCTC 33723</strain>
    </source>
</reference>
<dbReference type="PANTHER" id="PTHR43818:SF11">
    <property type="entry name" value="BCDNA.GH03377"/>
    <property type="match status" value="1"/>
</dbReference>
<dbReference type="GO" id="GO:0016491">
    <property type="term" value="F:oxidoreductase activity"/>
    <property type="evidence" value="ECO:0007669"/>
    <property type="project" value="UniProtKB-KW"/>
</dbReference>
<accession>A0A3G9J282</accession>
<dbReference type="Pfam" id="PF22725">
    <property type="entry name" value="GFO_IDH_MocA_C3"/>
    <property type="match status" value="1"/>
</dbReference>
<keyword evidence="1" id="KW-0560">Oxidoreductase</keyword>
<dbReference type="RefSeq" id="WP_125665014.1">
    <property type="nucleotide sequence ID" value="NZ_AP019308.1"/>
</dbReference>
<dbReference type="GO" id="GO:0000166">
    <property type="term" value="F:nucleotide binding"/>
    <property type="evidence" value="ECO:0007669"/>
    <property type="project" value="InterPro"/>
</dbReference>
<dbReference type="InterPro" id="IPR055170">
    <property type="entry name" value="GFO_IDH_MocA-like_dom"/>
</dbReference>